<evidence type="ECO:0000313" key="4">
    <source>
        <dbReference type="Proteomes" id="UP000006755"/>
    </source>
</evidence>
<dbReference type="AlphaFoldDB" id="K2ILP0"/>
<dbReference type="InterPro" id="IPR033414">
    <property type="entry name" value="Sensor_dom"/>
</dbReference>
<keyword evidence="1" id="KW-0812">Transmembrane</keyword>
<dbReference type="Proteomes" id="UP000006755">
    <property type="component" value="Unassembled WGS sequence"/>
</dbReference>
<feature type="domain" description="Periplasmic sensor" evidence="2">
    <location>
        <begin position="34"/>
        <end position="99"/>
    </location>
</feature>
<name>K2ILP0_9GAMM</name>
<feature type="transmembrane region" description="Helical" evidence="1">
    <location>
        <begin position="137"/>
        <end position="159"/>
    </location>
</feature>
<comment type="caution">
    <text evidence="3">The sequence shown here is derived from an EMBL/GenBank/DDBJ whole genome shotgun (WGS) entry which is preliminary data.</text>
</comment>
<keyword evidence="1" id="KW-0472">Membrane</keyword>
<evidence type="ECO:0000256" key="1">
    <source>
        <dbReference type="SAM" id="Phobius"/>
    </source>
</evidence>
<dbReference type="Pfam" id="PF17149">
    <property type="entry name" value="CHASE5"/>
    <property type="match status" value="1"/>
</dbReference>
<accession>K2ILP0</accession>
<protein>
    <submittedName>
        <fullName evidence="3">Sensor histidine kinase/response regulator</fullName>
    </submittedName>
</protein>
<feature type="transmembrane region" description="Helical" evidence="1">
    <location>
        <begin position="12"/>
        <end position="32"/>
    </location>
</feature>
<dbReference type="OrthoDB" id="9808408at2"/>
<gene>
    <name evidence="3" type="ORF">B3C1_12979</name>
</gene>
<sequence>MKRIPLGTRFLWMVMLYSSVLTLLFVGVNLYARYQQELRELDDRVSQLRTTTLPALTQSVWDLDQSQTELQLLGITQVPDVVSARLVTTEGVVTSLGQVQLADRHFFFSVNRPPQELAQLDIGVSYQRIYEELWEHAVVLVLTQGIKTFLVSLLIVVLVGRMITRHLESLSSQLGEGQSHFELHRREAVQDELSTLVEALNKLHLERDQQMAALAASKAELDNQHQHLAAEVARQTAVLRQENELAVLMGELAAGLLEQRYDDLDKGLQQALALLGRKLGLESITLFEQILVRAHWPQDASVWPLWSSEPAQKALREGQHYLDEQRQVLALPLKDQGLSRGALMLTGDLGGDWVDNYFNHLHRFTSFIAALLARQQSPQLFTPLGWQRPQANQWQDEIQGRTTLAAMAAQQAQAGGFLTVVLWEFSGPGKLAPDRFAELRSAISHGMPEALFVRLSQRLLMVAVAGPGPQAINTLVSALLSELRELARPLEVHAGGFCLVPANALPYEQLLEMADRALFQARRQTGGLVMETSNA</sequence>
<dbReference type="EMBL" id="AMRI01000018">
    <property type="protein sequence ID" value="EKE71071.1"/>
    <property type="molecule type" value="Genomic_DNA"/>
</dbReference>
<keyword evidence="4" id="KW-1185">Reference proteome</keyword>
<keyword evidence="3" id="KW-0808">Transferase</keyword>
<dbReference type="GO" id="GO:0016301">
    <property type="term" value="F:kinase activity"/>
    <property type="evidence" value="ECO:0007669"/>
    <property type="project" value="UniProtKB-KW"/>
</dbReference>
<proteinExistence type="predicted"/>
<keyword evidence="1" id="KW-1133">Transmembrane helix</keyword>
<organism evidence="3 4">
    <name type="scientific">Gallaecimonas xiamenensis 3-C-1</name>
    <dbReference type="NCBI Taxonomy" id="745411"/>
    <lineage>
        <taxon>Bacteria</taxon>
        <taxon>Pseudomonadati</taxon>
        <taxon>Pseudomonadota</taxon>
        <taxon>Gammaproteobacteria</taxon>
        <taxon>Enterobacterales</taxon>
        <taxon>Gallaecimonadaceae</taxon>
        <taxon>Gallaecimonas</taxon>
    </lineage>
</organism>
<dbReference type="STRING" id="745411.B3C1_12979"/>
<evidence type="ECO:0000313" key="3">
    <source>
        <dbReference type="EMBL" id="EKE71071.1"/>
    </source>
</evidence>
<keyword evidence="3" id="KW-0418">Kinase</keyword>
<dbReference type="eggNOG" id="COG3850">
    <property type="taxonomic scope" value="Bacteria"/>
</dbReference>
<reference evidence="3 4" key="1">
    <citation type="journal article" date="2012" name="J. Bacteriol.">
        <title>Genome Sequence of Gallaecimonas xiamenensis Type Strain 3-C-1.</title>
        <authorList>
            <person name="Lai Q."/>
            <person name="Wang L."/>
            <person name="Wang W."/>
            <person name="Shao Z."/>
        </authorList>
    </citation>
    <scope>NUCLEOTIDE SEQUENCE [LARGE SCALE GENOMIC DNA]</scope>
    <source>
        <strain evidence="3 4">3-C-1</strain>
    </source>
</reference>
<dbReference type="RefSeq" id="WP_008485352.1">
    <property type="nucleotide sequence ID" value="NZ_AMRI01000018.1"/>
</dbReference>
<evidence type="ECO:0000259" key="2">
    <source>
        <dbReference type="Pfam" id="PF17149"/>
    </source>
</evidence>